<dbReference type="PROSITE" id="PS50172">
    <property type="entry name" value="BRCT"/>
    <property type="match status" value="1"/>
</dbReference>
<evidence type="ECO:0000313" key="21">
    <source>
        <dbReference type="EMBL" id="KDN69862.1"/>
    </source>
</evidence>
<dbReference type="eggNOG" id="KOG2534">
    <property type="taxonomic scope" value="Eukaryota"/>
</dbReference>
<comment type="subcellular location">
    <subcellularLocation>
        <location evidence="2">Nucleus</location>
    </subcellularLocation>
</comment>
<dbReference type="InterPro" id="IPR027421">
    <property type="entry name" value="DNA_pol_lamdba_lyase_dom_sf"/>
</dbReference>
<dbReference type="GO" id="GO:0003677">
    <property type="term" value="F:DNA binding"/>
    <property type="evidence" value="ECO:0007669"/>
    <property type="project" value="InterPro"/>
</dbReference>
<evidence type="ECO:0000256" key="19">
    <source>
        <dbReference type="SAM" id="MobiDB-lite"/>
    </source>
</evidence>
<name>A0A066XLR4_COLSU</name>
<keyword evidence="7" id="KW-0808">Transferase</keyword>
<dbReference type="STRING" id="1173701.A0A066XLR4"/>
<proteinExistence type="inferred from homology"/>
<feature type="domain" description="BRCT" evidence="20">
    <location>
        <begin position="210"/>
        <end position="305"/>
    </location>
</feature>
<comment type="catalytic activity">
    <reaction evidence="16">
        <text>DNA(n) + a 2'-deoxyribonucleoside 5'-triphosphate = DNA(n+1) + diphosphate</text>
        <dbReference type="Rhea" id="RHEA:22508"/>
        <dbReference type="Rhea" id="RHEA-COMP:17339"/>
        <dbReference type="Rhea" id="RHEA-COMP:17340"/>
        <dbReference type="ChEBI" id="CHEBI:33019"/>
        <dbReference type="ChEBI" id="CHEBI:61560"/>
        <dbReference type="ChEBI" id="CHEBI:173112"/>
        <dbReference type="EC" id="2.7.7.7"/>
    </reaction>
</comment>
<dbReference type="InterPro" id="IPR002054">
    <property type="entry name" value="DNA-dir_DNA_pol_X"/>
</dbReference>
<evidence type="ECO:0000256" key="3">
    <source>
        <dbReference type="ARBA" id="ARBA00008323"/>
    </source>
</evidence>
<dbReference type="InterPro" id="IPR037160">
    <property type="entry name" value="DNA_Pol_thumb_sf"/>
</dbReference>
<dbReference type="InterPro" id="IPR018944">
    <property type="entry name" value="DNA_pol_lambd_fingers_domain"/>
</dbReference>
<comment type="similarity">
    <text evidence="3">Belongs to the DNA polymerase type-X family.</text>
</comment>
<dbReference type="OrthoDB" id="205514at2759"/>
<dbReference type="Pfam" id="PF14791">
    <property type="entry name" value="DNA_pol_B_thumb"/>
    <property type="match status" value="1"/>
</dbReference>
<feature type="region of interest" description="Disordered" evidence="19">
    <location>
        <begin position="133"/>
        <end position="170"/>
    </location>
</feature>
<evidence type="ECO:0000256" key="12">
    <source>
        <dbReference type="ARBA" id="ARBA00022932"/>
    </source>
</evidence>
<evidence type="ECO:0000256" key="9">
    <source>
        <dbReference type="ARBA" id="ARBA00022705"/>
    </source>
</evidence>
<keyword evidence="13" id="KW-0234">DNA repair</keyword>
<dbReference type="GO" id="GO:0006303">
    <property type="term" value="P:double-strand break repair via nonhomologous end joining"/>
    <property type="evidence" value="ECO:0007669"/>
    <property type="project" value="TreeGrafter"/>
</dbReference>
<keyword evidence="15" id="KW-0539">Nucleus</keyword>
<dbReference type="CDD" id="cd00141">
    <property type="entry name" value="NT_POLXc"/>
    <property type="match status" value="1"/>
</dbReference>
<dbReference type="Gene3D" id="1.10.150.110">
    <property type="entry name" value="DNA polymerase beta, N-terminal domain-like"/>
    <property type="match status" value="1"/>
</dbReference>
<feature type="compositionally biased region" description="Polar residues" evidence="19">
    <location>
        <begin position="389"/>
        <end position="400"/>
    </location>
</feature>
<dbReference type="PRINTS" id="PR00870">
    <property type="entry name" value="DNAPOLXBETA"/>
</dbReference>
<dbReference type="InterPro" id="IPR043519">
    <property type="entry name" value="NT_sf"/>
</dbReference>
<dbReference type="InterPro" id="IPR010996">
    <property type="entry name" value="HHH_MUS81"/>
</dbReference>
<evidence type="ECO:0000256" key="6">
    <source>
        <dbReference type="ARBA" id="ARBA00022634"/>
    </source>
</evidence>
<sequence>MTSVRSTSVKVPAHLFKNQQTTMADANTSFRDKTRFFQQLESLGRQSDDDDNDEFHEAELRHRQQLKAFQAAATRQTLQEKAQQEPQPQSQSLIPQQLTLSSRGTSPIPVRVPASLTDLKRKDVIERTPLAEIKGPGRKDAPAADSFIEDTPVPDSSTRPPLHPIPGLARSVTTPLPAIKQILPHRVDNSPSVAAMKKRKREPTIKTVPEEQQVFRGLRFYFIPNDDIAPARKIRIRKVQEFGASWVRSLETATHVIVDRSLDWQNIESIVRPRNGAASYLVLNEEYPLDCLRFKSLLNADQKHYRVSGCPELSAAPAKHQILARDGQPLETTSQDLPLKPRQINPKQWDYVQPSTPFRSREFFGKTNGKDAIATSPSALRDITEIILPSSTDGPSSQNINDDDDDEIHTTVEKQALRLEDELEDVISQMQEFRDLPLEHDDDDMAPSTQSLEGDSDVEGSGDECQRKKKAATRSRGRKDMAWEDKFACHKGGTNGGDQTSPNGRTIEILQQMCNYYERVNDTWRPIAYRKAIAQLKRQPSKISTAEEAIRLPGVGQRLADKIEEIVTTNRLRRLESAEQEPMDKVLQTFLKIYGVGSVQASHFVSQGFRTLEDLKEKAKLTPNQRIGVDHYNDLNTRIPRSEVKLLGAVVRSEAAKLDPAVQIIIGGSYRRGALDSGDIDFLVTKKGTRATSDLTPFLHRLVKTLETQNFLVARLAGSRDETDGSKWHGCCVLPKLRGVNDENYRRVWRRVDFLVVPETEMGAALIYFTGNDIFNRSIRLLASKKGMRLNQKGLYKDVMRGPGRVKLTVGELVEGQDERRIFEILGVKWREPHERWC</sequence>
<evidence type="ECO:0000256" key="16">
    <source>
        <dbReference type="ARBA" id="ARBA00049244"/>
    </source>
</evidence>
<feature type="region of interest" description="Disordered" evidence="19">
    <location>
        <begin position="437"/>
        <end position="479"/>
    </location>
</feature>
<keyword evidence="22" id="KW-1185">Reference proteome</keyword>
<dbReference type="Gene3D" id="1.10.150.20">
    <property type="entry name" value="5' to 3' exonuclease, C-terminal subdomain"/>
    <property type="match status" value="1"/>
</dbReference>
<gene>
    <name evidence="21" type="ORF">CSUB01_01390</name>
</gene>
<keyword evidence="18" id="KW-0175">Coiled coil</keyword>
<dbReference type="FunFam" id="1.10.150.20:FF:000010">
    <property type="entry name" value="DNA polymerase lambda"/>
    <property type="match status" value="1"/>
</dbReference>
<dbReference type="InterPro" id="IPR001357">
    <property type="entry name" value="BRCT_dom"/>
</dbReference>
<evidence type="ECO:0000256" key="17">
    <source>
        <dbReference type="PIRSR" id="PIRSR622312-50"/>
    </source>
</evidence>
<feature type="region of interest" description="Disordered" evidence="19">
    <location>
        <begin position="388"/>
        <end position="407"/>
    </location>
</feature>
<dbReference type="SUPFAM" id="SSF81301">
    <property type="entry name" value="Nucleotidyltransferase"/>
    <property type="match status" value="1"/>
</dbReference>
<evidence type="ECO:0000256" key="5">
    <source>
        <dbReference type="ARBA" id="ARBA00016513"/>
    </source>
</evidence>
<feature type="coiled-coil region" evidence="18">
    <location>
        <begin position="409"/>
        <end position="436"/>
    </location>
</feature>
<dbReference type="InterPro" id="IPR028207">
    <property type="entry name" value="DNA_pol_B_palm_palm"/>
</dbReference>
<dbReference type="GO" id="GO:0005634">
    <property type="term" value="C:nucleus"/>
    <property type="evidence" value="ECO:0007669"/>
    <property type="project" value="UniProtKB-SubCell"/>
</dbReference>
<evidence type="ECO:0000256" key="15">
    <source>
        <dbReference type="ARBA" id="ARBA00023242"/>
    </source>
</evidence>
<dbReference type="PANTHER" id="PTHR11276">
    <property type="entry name" value="DNA POLYMERASE TYPE-X FAMILY MEMBER"/>
    <property type="match status" value="1"/>
</dbReference>
<dbReference type="GO" id="GO:0016829">
    <property type="term" value="F:lyase activity"/>
    <property type="evidence" value="ECO:0007669"/>
    <property type="project" value="UniProtKB-KW"/>
</dbReference>
<dbReference type="Proteomes" id="UP000027238">
    <property type="component" value="Unassembled WGS sequence"/>
</dbReference>
<dbReference type="Pfam" id="PF14792">
    <property type="entry name" value="DNA_pol_B_palm"/>
    <property type="match status" value="1"/>
</dbReference>
<comment type="caution">
    <text evidence="21">The sequence shown here is derived from an EMBL/GenBank/DDBJ whole genome shotgun (WGS) entry which is preliminary data.</text>
</comment>
<comment type="cofactor">
    <cofactor evidence="1">
        <name>Mn(2+)</name>
        <dbReference type="ChEBI" id="CHEBI:29035"/>
    </cofactor>
</comment>
<dbReference type="EMBL" id="JMSE01000444">
    <property type="protein sequence ID" value="KDN69862.1"/>
    <property type="molecule type" value="Genomic_DNA"/>
</dbReference>
<keyword evidence="9" id="KW-0235">DNA replication</keyword>
<dbReference type="SUPFAM" id="SSF47802">
    <property type="entry name" value="DNA polymerase beta, N-terminal domain-like"/>
    <property type="match status" value="1"/>
</dbReference>
<dbReference type="Gene3D" id="3.30.460.10">
    <property type="entry name" value="Beta Polymerase, domain 2"/>
    <property type="match status" value="1"/>
</dbReference>
<dbReference type="PANTHER" id="PTHR11276:SF28">
    <property type="entry name" value="DNA POLYMERASE LAMBDA"/>
    <property type="match status" value="1"/>
</dbReference>
<dbReference type="InterPro" id="IPR022312">
    <property type="entry name" value="DNA_pol_X"/>
</dbReference>
<keyword evidence="14" id="KW-0456">Lyase</keyword>
<dbReference type="Gene3D" id="3.30.210.10">
    <property type="entry name" value="DNA polymerase, thumb domain"/>
    <property type="match status" value="1"/>
</dbReference>
<dbReference type="SUPFAM" id="SSF52113">
    <property type="entry name" value="BRCT domain"/>
    <property type="match status" value="1"/>
</dbReference>
<evidence type="ECO:0000256" key="4">
    <source>
        <dbReference type="ARBA" id="ARBA00012417"/>
    </source>
</evidence>
<dbReference type="Pfam" id="PF10391">
    <property type="entry name" value="DNA_pol_lambd_f"/>
    <property type="match status" value="1"/>
</dbReference>
<dbReference type="Gene3D" id="3.40.50.10190">
    <property type="entry name" value="BRCT domain"/>
    <property type="match status" value="1"/>
</dbReference>
<evidence type="ECO:0000256" key="13">
    <source>
        <dbReference type="ARBA" id="ARBA00023204"/>
    </source>
</evidence>
<evidence type="ECO:0000313" key="22">
    <source>
        <dbReference type="Proteomes" id="UP000027238"/>
    </source>
</evidence>
<reference evidence="22" key="1">
    <citation type="journal article" date="2014" name="Genome Announc.">
        <title>Draft genome sequence of Colletotrichum sublineola, a destructive pathogen of cultivated sorghum.</title>
        <authorList>
            <person name="Baroncelli R."/>
            <person name="Sanz-Martin J.M."/>
            <person name="Rech G.E."/>
            <person name="Sukno S.A."/>
            <person name="Thon M.R."/>
        </authorList>
    </citation>
    <scope>NUCLEOTIDE SEQUENCE [LARGE SCALE GENOMIC DNA]</scope>
    <source>
        <strain evidence="22">TX430BB</strain>
    </source>
</reference>
<evidence type="ECO:0000256" key="2">
    <source>
        <dbReference type="ARBA" id="ARBA00004123"/>
    </source>
</evidence>
<keyword evidence="11" id="KW-0227">DNA damage</keyword>
<feature type="region of interest" description="Disordered" evidence="19">
    <location>
        <begin position="74"/>
        <end position="111"/>
    </location>
</feature>
<keyword evidence="10" id="KW-0479">Metal-binding</keyword>
<evidence type="ECO:0000256" key="1">
    <source>
        <dbReference type="ARBA" id="ARBA00001936"/>
    </source>
</evidence>
<dbReference type="EC" id="2.7.7.7" evidence="4"/>
<dbReference type="InterPro" id="IPR002008">
    <property type="entry name" value="DNA_pol_X_beta-like"/>
</dbReference>
<feature type="compositionally biased region" description="Low complexity" evidence="19">
    <location>
        <begin position="84"/>
        <end position="102"/>
    </location>
</feature>
<evidence type="ECO:0000256" key="7">
    <source>
        <dbReference type="ARBA" id="ARBA00022679"/>
    </source>
</evidence>
<evidence type="ECO:0000256" key="14">
    <source>
        <dbReference type="ARBA" id="ARBA00023239"/>
    </source>
</evidence>
<dbReference type="PRINTS" id="PR00869">
    <property type="entry name" value="DNAPOLX"/>
</dbReference>
<accession>A0A066XLR4</accession>
<dbReference type="SUPFAM" id="SSF81585">
    <property type="entry name" value="PsbU/PolX domain-like"/>
    <property type="match status" value="1"/>
</dbReference>
<protein>
    <recommendedName>
        <fullName evidence="5">DNA polymerase lambda</fullName>
        <ecNumber evidence="4">2.7.7.7</ecNumber>
    </recommendedName>
</protein>
<keyword evidence="12" id="KW-0239">DNA-directed DNA polymerase</keyword>
<evidence type="ECO:0000256" key="8">
    <source>
        <dbReference type="ARBA" id="ARBA00022695"/>
    </source>
</evidence>
<dbReference type="FunFam" id="3.30.210.10:FF:000001">
    <property type="entry name" value="DNA polymerase lambda"/>
    <property type="match status" value="1"/>
</dbReference>
<dbReference type="InterPro" id="IPR029398">
    <property type="entry name" value="PolB_thumb"/>
</dbReference>
<dbReference type="HOGENOM" id="CLU_008698_3_0_1"/>
<feature type="active site" description="Nucleophile; Schiff-base intermediate with DNA; for 5'-dRP lyase activity" evidence="17">
    <location>
        <position position="562"/>
    </location>
</feature>
<evidence type="ECO:0000256" key="18">
    <source>
        <dbReference type="SAM" id="Coils"/>
    </source>
</evidence>
<evidence type="ECO:0000256" key="11">
    <source>
        <dbReference type="ARBA" id="ARBA00022763"/>
    </source>
</evidence>
<dbReference type="InterPro" id="IPR036420">
    <property type="entry name" value="BRCT_dom_sf"/>
</dbReference>
<evidence type="ECO:0000259" key="20">
    <source>
        <dbReference type="PROSITE" id="PS50172"/>
    </source>
</evidence>
<organism evidence="21 22">
    <name type="scientific">Colletotrichum sublineola</name>
    <name type="common">Sorghum anthracnose fungus</name>
    <dbReference type="NCBI Taxonomy" id="1173701"/>
    <lineage>
        <taxon>Eukaryota</taxon>
        <taxon>Fungi</taxon>
        <taxon>Dikarya</taxon>
        <taxon>Ascomycota</taxon>
        <taxon>Pezizomycotina</taxon>
        <taxon>Sordariomycetes</taxon>
        <taxon>Hypocreomycetidae</taxon>
        <taxon>Glomerellales</taxon>
        <taxon>Glomerellaceae</taxon>
        <taxon>Colletotrichum</taxon>
        <taxon>Colletotrichum graminicola species complex</taxon>
    </lineage>
</organism>
<dbReference type="GO" id="GO:0046872">
    <property type="term" value="F:metal ion binding"/>
    <property type="evidence" value="ECO:0007669"/>
    <property type="project" value="UniProtKB-KW"/>
</dbReference>
<dbReference type="AlphaFoldDB" id="A0A066XLR4"/>
<dbReference type="OMA" id="KWHGASA"/>
<feature type="compositionally biased region" description="Basic residues" evidence="19">
    <location>
        <begin position="467"/>
        <end position="477"/>
    </location>
</feature>
<evidence type="ECO:0000256" key="10">
    <source>
        <dbReference type="ARBA" id="ARBA00022723"/>
    </source>
</evidence>
<keyword evidence="6" id="KW-0237">DNA synthesis</keyword>
<dbReference type="FunFam" id="1.10.150.110:FF:000005">
    <property type="entry name" value="DNA polymerase POL4"/>
    <property type="match status" value="1"/>
</dbReference>
<dbReference type="Pfam" id="PF14716">
    <property type="entry name" value="HHH_8"/>
    <property type="match status" value="1"/>
</dbReference>
<dbReference type="SMART" id="SM00483">
    <property type="entry name" value="POLXc"/>
    <property type="match status" value="1"/>
</dbReference>
<dbReference type="GO" id="GO:0003887">
    <property type="term" value="F:DNA-directed DNA polymerase activity"/>
    <property type="evidence" value="ECO:0007669"/>
    <property type="project" value="UniProtKB-KW"/>
</dbReference>
<keyword evidence="8" id="KW-0548">Nucleotidyltransferase</keyword>